<keyword evidence="3" id="KW-1185">Reference proteome</keyword>
<evidence type="ECO:0000313" key="3">
    <source>
        <dbReference type="Proteomes" id="UP000023152"/>
    </source>
</evidence>
<protein>
    <submittedName>
        <fullName evidence="2">Uncharacterized protein</fullName>
    </submittedName>
</protein>
<accession>X6MM41</accession>
<dbReference type="AlphaFoldDB" id="X6MM41"/>
<dbReference type="Proteomes" id="UP000023152">
    <property type="component" value="Unassembled WGS sequence"/>
</dbReference>
<organism evidence="2 3">
    <name type="scientific">Reticulomyxa filosa</name>
    <dbReference type="NCBI Taxonomy" id="46433"/>
    <lineage>
        <taxon>Eukaryota</taxon>
        <taxon>Sar</taxon>
        <taxon>Rhizaria</taxon>
        <taxon>Retaria</taxon>
        <taxon>Foraminifera</taxon>
        <taxon>Monothalamids</taxon>
        <taxon>Reticulomyxidae</taxon>
        <taxon>Reticulomyxa</taxon>
    </lineage>
</organism>
<name>X6MM41_RETFI</name>
<proteinExistence type="predicted"/>
<comment type="caution">
    <text evidence="2">The sequence shown here is derived from an EMBL/GenBank/DDBJ whole genome shotgun (WGS) entry which is preliminary data.</text>
</comment>
<evidence type="ECO:0000313" key="2">
    <source>
        <dbReference type="EMBL" id="ETO14889.1"/>
    </source>
</evidence>
<dbReference type="EMBL" id="ASPP01019678">
    <property type="protein sequence ID" value="ETO14889.1"/>
    <property type="molecule type" value="Genomic_DNA"/>
</dbReference>
<evidence type="ECO:0000256" key="1">
    <source>
        <dbReference type="SAM" id="MobiDB-lite"/>
    </source>
</evidence>
<sequence>MSACEETIVDASSVDLESLKVKIEGVRGGAKMRIIGYEMNFTESRLQSSLQRLKNGKLLYMEVKVSGDQGFVEGQIYAAHGTKVQVQCDGSWSCAWSEFLVSNAQSLQVQCTSANDENNSTTSHALQSQKSHCLERAVVYCPVSAALDRRPEQCIVDCGHGQHNCKAMKLFHIGGVDGMHLNCKSTLHSSLCEEMHVYCGLGLERHCIMDKTLSNEFASNECSICSYMADLPIQVSSGNYWIADYPYKYRNKVISCDPILGGDSCVIVSGTLSYVKMSRADAERSIIVPNDISKVWIYGHSEYSFAHSIINPDLTSNTSELHLFSVHKHSIFQSAQIFVPLQLLELQCHTLASCSNSVVFTSRRHLQTWPHVHIACTAPSSCSNSLWHLHYTPQLHTNITCFQSHNACKHTILHVDTAAYTSSLAAVSYIPSYSQSDKVTDKATDDKITDDKATDDKVTI</sequence>
<gene>
    <name evidence="2" type="ORF">RFI_22478</name>
</gene>
<reference evidence="2 3" key="1">
    <citation type="journal article" date="2013" name="Curr. Biol.">
        <title>The Genome of the Foraminiferan Reticulomyxa filosa.</title>
        <authorList>
            <person name="Glockner G."/>
            <person name="Hulsmann N."/>
            <person name="Schleicher M."/>
            <person name="Noegel A.A."/>
            <person name="Eichinger L."/>
            <person name="Gallinger C."/>
            <person name="Pawlowski J."/>
            <person name="Sierra R."/>
            <person name="Euteneuer U."/>
            <person name="Pillet L."/>
            <person name="Moustafa A."/>
            <person name="Platzer M."/>
            <person name="Groth M."/>
            <person name="Szafranski K."/>
            <person name="Schliwa M."/>
        </authorList>
    </citation>
    <scope>NUCLEOTIDE SEQUENCE [LARGE SCALE GENOMIC DNA]</scope>
</reference>
<feature type="region of interest" description="Disordered" evidence="1">
    <location>
        <begin position="441"/>
        <end position="460"/>
    </location>
</feature>